<accession>B3MRB6</accession>
<feature type="region of interest" description="Disordered" evidence="1">
    <location>
        <begin position="51"/>
        <end position="98"/>
    </location>
</feature>
<feature type="compositionally biased region" description="Basic and acidic residues" evidence="1">
    <location>
        <begin position="67"/>
        <end position="82"/>
    </location>
</feature>
<protein>
    <submittedName>
        <fullName evidence="2">Uncharacterized protein</fullName>
    </submittedName>
</protein>
<evidence type="ECO:0000256" key="1">
    <source>
        <dbReference type="SAM" id="MobiDB-lite"/>
    </source>
</evidence>
<dbReference type="HOGENOM" id="CLU_2335773_0_0_1"/>
<evidence type="ECO:0000313" key="3">
    <source>
        <dbReference type="Proteomes" id="UP000007801"/>
    </source>
</evidence>
<gene>
    <name evidence="2" type="primary">Dana\GF21250</name>
    <name evidence="2" type="synonym">dana_GLEANR_4465</name>
    <name evidence="2" type="ORF">GF21250</name>
</gene>
<dbReference type="EMBL" id="CH902622">
    <property type="protein sequence ID" value="EDV34321.1"/>
    <property type="molecule type" value="Genomic_DNA"/>
</dbReference>
<dbReference type="AlphaFoldDB" id="B3MRB6"/>
<sequence length="98" mass="10533">MAAPSQAELQTKLAQLGWNIELGKENEVSQLMDGEAIPLRQLATAALRISADAEEAADPSGLQGKEGTPKDEGLGGGKDVETYKVPQRHRRVPLKPMK</sequence>
<evidence type="ECO:0000313" key="2">
    <source>
        <dbReference type="EMBL" id="EDV34321.1"/>
    </source>
</evidence>
<dbReference type="InParanoid" id="B3MRB6"/>
<organism evidence="2 3">
    <name type="scientific">Drosophila ananassae</name>
    <name type="common">Fruit fly</name>
    <dbReference type="NCBI Taxonomy" id="7217"/>
    <lineage>
        <taxon>Eukaryota</taxon>
        <taxon>Metazoa</taxon>
        <taxon>Ecdysozoa</taxon>
        <taxon>Arthropoda</taxon>
        <taxon>Hexapoda</taxon>
        <taxon>Insecta</taxon>
        <taxon>Pterygota</taxon>
        <taxon>Neoptera</taxon>
        <taxon>Endopterygota</taxon>
        <taxon>Diptera</taxon>
        <taxon>Brachycera</taxon>
        <taxon>Muscomorpha</taxon>
        <taxon>Ephydroidea</taxon>
        <taxon>Drosophilidae</taxon>
        <taxon>Drosophila</taxon>
        <taxon>Sophophora</taxon>
    </lineage>
</organism>
<name>B3MRB6_DROAN</name>
<proteinExistence type="predicted"/>
<keyword evidence="3" id="KW-1185">Reference proteome</keyword>
<dbReference type="Proteomes" id="UP000007801">
    <property type="component" value="Unassembled WGS sequence"/>
</dbReference>
<feature type="compositionally biased region" description="Basic residues" evidence="1">
    <location>
        <begin position="86"/>
        <end position="98"/>
    </location>
</feature>
<reference evidence="2 3" key="1">
    <citation type="journal article" date="2007" name="Nature">
        <title>Evolution of genes and genomes on the Drosophila phylogeny.</title>
        <authorList>
            <consortium name="Drosophila 12 Genomes Consortium"/>
            <person name="Clark A.G."/>
            <person name="Eisen M.B."/>
            <person name="Smith D.R."/>
            <person name="Bergman C.M."/>
            <person name="Oliver B."/>
            <person name="Markow T.A."/>
            <person name="Kaufman T.C."/>
            <person name="Kellis M."/>
            <person name="Gelbart W."/>
            <person name="Iyer V.N."/>
            <person name="Pollard D.A."/>
            <person name="Sackton T.B."/>
            <person name="Larracuente A.M."/>
            <person name="Singh N.D."/>
            <person name="Abad J.P."/>
            <person name="Abt D.N."/>
            <person name="Adryan B."/>
            <person name="Aguade M."/>
            <person name="Akashi H."/>
            <person name="Anderson W.W."/>
            <person name="Aquadro C.F."/>
            <person name="Ardell D.H."/>
            <person name="Arguello R."/>
            <person name="Artieri C.G."/>
            <person name="Barbash D.A."/>
            <person name="Barker D."/>
            <person name="Barsanti P."/>
            <person name="Batterham P."/>
            <person name="Batzoglou S."/>
            <person name="Begun D."/>
            <person name="Bhutkar A."/>
            <person name="Blanco E."/>
            <person name="Bosak S.A."/>
            <person name="Bradley R.K."/>
            <person name="Brand A.D."/>
            <person name="Brent M.R."/>
            <person name="Brooks A.N."/>
            <person name="Brown R.H."/>
            <person name="Butlin R.K."/>
            <person name="Caggese C."/>
            <person name="Calvi B.R."/>
            <person name="Bernardo de Carvalho A."/>
            <person name="Caspi A."/>
            <person name="Castrezana S."/>
            <person name="Celniker S.E."/>
            <person name="Chang J.L."/>
            <person name="Chapple C."/>
            <person name="Chatterji S."/>
            <person name="Chinwalla A."/>
            <person name="Civetta A."/>
            <person name="Clifton S.W."/>
            <person name="Comeron J.M."/>
            <person name="Costello J.C."/>
            <person name="Coyne J.A."/>
            <person name="Daub J."/>
            <person name="David R.G."/>
            <person name="Delcher A.L."/>
            <person name="Delehaunty K."/>
            <person name="Do C.B."/>
            <person name="Ebling H."/>
            <person name="Edwards K."/>
            <person name="Eickbush T."/>
            <person name="Evans J.D."/>
            <person name="Filipski A."/>
            <person name="Findeiss S."/>
            <person name="Freyhult E."/>
            <person name="Fulton L."/>
            <person name="Fulton R."/>
            <person name="Garcia A.C."/>
            <person name="Gardiner A."/>
            <person name="Garfield D.A."/>
            <person name="Garvin B.E."/>
            <person name="Gibson G."/>
            <person name="Gilbert D."/>
            <person name="Gnerre S."/>
            <person name="Godfrey J."/>
            <person name="Good R."/>
            <person name="Gotea V."/>
            <person name="Gravely B."/>
            <person name="Greenberg A.J."/>
            <person name="Griffiths-Jones S."/>
            <person name="Gross S."/>
            <person name="Guigo R."/>
            <person name="Gustafson E.A."/>
            <person name="Haerty W."/>
            <person name="Hahn M.W."/>
            <person name="Halligan D.L."/>
            <person name="Halpern A.L."/>
            <person name="Halter G.M."/>
            <person name="Han M.V."/>
            <person name="Heger A."/>
            <person name="Hillier L."/>
            <person name="Hinrichs A.S."/>
            <person name="Holmes I."/>
            <person name="Hoskins R.A."/>
            <person name="Hubisz M.J."/>
            <person name="Hultmark D."/>
            <person name="Huntley M.A."/>
            <person name="Jaffe D.B."/>
            <person name="Jagadeeshan S."/>
            <person name="Jeck W.R."/>
            <person name="Johnson J."/>
            <person name="Jones C.D."/>
            <person name="Jordan W.C."/>
            <person name="Karpen G.H."/>
            <person name="Kataoka E."/>
            <person name="Keightley P.D."/>
            <person name="Kheradpour P."/>
            <person name="Kirkness E.F."/>
            <person name="Koerich L.B."/>
            <person name="Kristiansen K."/>
            <person name="Kudrna D."/>
            <person name="Kulathinal R.J."/>
            <person name="Kumar S."/>
            <person name="Kwok R."/>
            <person name="Lander E."/>
            <person name="Langley C.H."/>
            <person name="Lapoint R."/>
            <person name="Lazzaro B.P."/>
            <person name="Lee S.J."/>
            <person name="Levesque L."/>
            <person name="Li R."/>
            <person name="Lin C.F."/>
            <person name="Lin M.F."/>
            <person name="Lindblad-Toh K."/>
            <person name="Llopart A."/>
            <person name="Long M."/>
            <person name="Low L."/>
            <person name="Lozovsky E."/>
            <person name="Lu J."/>
            <person name="Luo M."/>
            <person name="Machado C.A."/>
            <person name="Makalowski W."/>
            <person name="Marzo M."/>
            <person name="Matsuda M."/>
            <person name="Matzkin L."/>
            <person name="McAllister B."/>
            <person name="McBride C.S."/>
            <person name="McKernan B."/>
            <person name="McKernan K."/>
            <person name="Mendez-Lago M."/>
            <person name="Minx P."/>
            <person name="Mollenhauer M.U."/>
            <person name="Montooth K."/>
            <person name="Mount S.M."/>
            <person name="Mu X."/>
            <person name="Myers E."/>
            <person name="Negre B."/>
            <person name="Newfeld S."/>
            <person name="Nielsen R."/>
            <person name="Noor M.A."/>
            <person name="O'Grady P."/>
            <person name="Pachter L."/>
            <person name="Papaceit M."/>
            <person name="Parisi M.J."/>
            <person name="Parisi M."/>
            <person name="Parts L."/>
            <person name="Pedersen J.S."/>
            <person name="Pesole G."/>
            <person name="Phillippy A.M."/>
            <person name="Ponting C.P."/>
            <person name="Pop M."/>
            <person name="Porcelli D."/>
            <person name="Powell J.R."/>
            <person name="Prohaska S."/>
            <person name="Pruitt K."/>
            <person name="Puig M."/>
            <person name="Quesneville H."/>
            <person name="Ram K.R."/>
            <person name="Rand D."/>
            <person name="Rasmussen M.D."/>
            <person name="Reed L.K."/>
            <person name="Reenan R."/>
            <person name="Reily A."/>
            <person name="Remington K.A."/>
            <person name="Rieger T.T."/>
            <person name="Ritchie M.G."/>
            <person name="Robin C."/>
            <person name="Rogers Y.H."/>
            <person name="Rohde C."/>
            <person name="Rozas J."/>
            <person name="Rubenfield M.J."/>
            <person name="Ruiz A."/>
            <person name="Russo S."/>
            <person name="Salzberg S.L."/>
            <person name="Sanchez-Gracia A."/>
            <person name="Saranga D.J."/>
            <person name="Sato H."/>
            <person name="Schaeffer S.W."/>
            <person name="Schatz M.C."/>
            <person name="Schlenke T."/>
            <person name="Schwartz R."/>
            <person name="Segarra C."/>
            <person name="Singh R.S."/>
            <person name="Sirot L."/>
            <person name="Sirota M."/>
            <person name="Sisneros N.B."/>
            <person name="Smith C.D."/>
            <person name="Smith T.F."/>
            <person name="Spieth J."/>
            <person name="Stage D.E."/>
            <person name="Stark A."/>
            <person name="Stephan W."/>
            <person name="Strausberg R.L."/>
            <person name="Strempel S."/>
            <person name="Sturgill D."/>
            <person name="Sutton G."/>
            <person name="Sutton G.G."/>
            <person name="Tao W."/>
            <person name="Teichmann S."/>
            <person name="Tobari Y.N."/>
            <person name="Tomimura Y."/>
            <person name="Tsolas J.M."/>
            <person name="Valente V.L."/>
            <person name="Venter E."/>
            <person name="Venter J.C."/>
            <person name="Vicario S."/>
            <person name="Vieira F.G."/>
            <person name="Vilella A.J."/>
            <person name="Villasante A."/>
            <person name="Walenz B."/>
            <person name="Wang J."/>
            <person name="Wasserman M."/>
            <person name="Watts T."/>
            <person name="Wilson D."/>
            <person name="Wilson R.K."/>
            <person name="Wing R.A."/>
            <person name="Wolfner M.F."/>
            <person name="Wong A."/>
            <person name="Wong G.K."/>
            <person name="Wu C.I."/>
            <person name="Wu G."/>
            <person name="Yamamoto D."/>
            <person name="Yang H.P."/>
            <person name="Yang S.P."/>
            <person name="Yorke J.A."/>
            <person name="Yoshida K."/>
            <person name="Zdobnov E."/>
            <person name="Zhang P."/>
            <person name="Zhang Y."/>
            <person name="Zimin A.V."/>
            <person name="Baldwin J."/>
            <person name="Abdouelleil A."/>
            <person name="Abdulkadir J."/>
            <person name="Abebe A."/>
            <person name="Abera B."/>
            <person name="Abreu J."/>
            <person name="Acer S.C."/>
            <person name="Aftuck L."/>
            <person name="Alexander A."/>
            <person name="An P."/>
            <person name="Anderson E."/>
            <person name="Anderson S."/>
            <person name="Arachi H."/>
            <person name="Azer M."/>
            <person name="Bachantsang P."/>
            <person name="Barry A."/>
            <person name="Bayul T."/>
            <person name="Berlin A."/>
            <person name="Bessette D."/>
            <person name="Bloom T."/>
            <person name="Blye J."/>
            <person name="Boguslavskiy L."/>
            <person name="Bonnet C."/>
            <person name="Boukhgalter B."/>
            <person name="Bourzgui I."/>
            <person name="Brown A."/>
            <person name="Cahill P."/>
            <person name="Channer S."/>
            <person name="Cheshatsang Y."/>
            <person name="Chuda L."/>
            <person name="Citroen M."/>
            <person name="Collymore A."/>
            <person name="Cooke P."/>
            <person name="Costello M."/>
            <person name="D'Aco K."/>
            <person name="Daza R."/>
            <person name="De Haan G."/>
            <person name="DeGray S."/>
            <person name="DeMaso C."/>
            <person name="Dhargay N."/>
            <person name="Dooley K."/>
            <person name="Dooley E."/>
            <person name="Doricent M."/>
            <person name="Dorje P."/>
            <person name="Dorjee K."/>
            <person name="Dupes A."/>
            <person name="Elong R."/>
            <person name="Falk J."/>
            <person name="Farina A."/>
            <person name="Faro S."/>
            <person name="Ferguson D."/>
            <person name="Fisher S."/>
            <person name="Foley C.D."/>
            <person name="Franke A."/>
            <person name="Friedrich D."/>
            <person name="Gadbois L."/>
            <person name="Gearin G."/>
            <person name="Gearin C.R."/>
            <person name="Giannoukos G."/>
            <person name="Goode T."/>
            <person name="Graham J."/>
            <person name="Grandbois E."/>
            <person name="Grewal S."/>
            <person name="Gyaltsen K."/>
            <person name="Hafez N."/>
            <person name="Hagos B."/>
            <person name="Hall J."/>
            <person name="Henson C."/>
            <person name="Hollinger A."/>
            <person name="Honan T."/>
            <person name="Huard M.D."/>
            <person name="Hughes L."/>
            <person name="Hurhula B."/>
            <person name="Husby M.E."/>
            <person name="Kamat A."/>
            <person name="Kanga B."/>
            <person name="Kashin S."/>
            <person name="Khazanovich D."/>
            <person name="Kisner P."/>
            <person name="Lance K."/>
            <person name="Lara M."/>
            <person name="Lee W."/>
            <person name="Lennon N."/>
            <person name="Letendre F."/>
            <person name="LeVine R."/>
            <person name="Lipovsky A."/>
            <person name="Liu X."/>
            <person name="Liu J."/>
            <person name="Liu S."/>
            <person name="Lokyitsang T."/>
            <person name="Lokyitsang Y."/>
            <person name="Lubonja R."/>
            <person name="Lui A."/>
            <person name="MacDonald P."/>
            <person name="Magnisalis V."/>
            <person name="Maru K."/>
            <person name="Matthews C."/>
            <person name="McCusker W."/>
            <person name="McDonough S."/>
            <person name="Mehta T."/>
            <person name="Meldrim J."/>
            <person name="Meneus L."/>
            <person name="Mihai O."/>
            <person name="Mihalev A."/>
            <person name="Mihova T."/>
            <person name="Mittelman R."/>
            <person name="Mlenga V."/>
            <person name="Montmayeur A."/>
            <person name="Mulrain L."/>
            <person name="Navidi A."/>
            <person name="Naylor J."/>
            <person name="Negash T."/>
            <person name="Nguyen T."/>
            <person name="Nguyen N."/>
            <person name="Nicol R."/>
            <person name="Norbu C."/>
            <person name="Norbu N."/>
            <person name="Novod N."/>
            <person name="O'Neill B."/>
            <person name="Osman S."/>
            <person name="Markiewicz E."/>
            <person name="Oyono O.L."/>
            <person name="Patti C."/>
            <person name="Phunkhang P."/>
            <person name="Pierre F."/>
            <person name="Priest M."/>
            <person name="Raghuraman S."/>
            <person name="Rege F."/>
            <person name="Reyes R."/>
            <person name="Rise C."/>
            <person name="Rogov P."/>
            <person name="Ross K."/>
            <person name="Ryan E."/>
            <person name="Settipalli S."/>
            <person name="Shea T."/>
            <person name="Sherpa N."/>
            <person name="Shi L."/>
            <person name="Shih D."/>
            <person name="Sparrow T."/>
            <person name="Spaulding J."/>
            <person name="Stalker J."/>
            <person name="Stange-Thomann N."/>
            <person name="Stavropoulos S."/>
            <person name="Stone C."/>
            <person name="Strader C."/>
            <person name="Tesfaye S."/>
            <person name="Thomson T."/>
            <person name="Thoulutsang Y."/>
            <person name="Thoulutsang D."/>
            <person name="Topham K."/>
            <person name="Topping I."/>
            <person name="Tsamla T."/>
            <person name="Vassiliev H."/>
            <person name="Vo A."/>
            <person name="Wangchuk T."/>
            <person name="Wangdi T."/>
            <person name="Weiand M."/>
            <person name="Wilkinson J."/>
            <person name="Wilson A."/>
            <person name="Yadav S."/>
            <person name="Young G."/>
            <person name="Yu Q."/>
            <person name="Zembek L."/>
            <person name="Zhong D."/>
            <person name="Zimmer A."/>
            <person name="Zwirko Z."/>
            <person name="Jaffe D.B."/>
            <person name="Alvarez P."/>
            <person name="Brockman W."/>
            <person name="Butler J."/>
            <person name="Chin C."/>
            <person name="Gnerre S."/>
            <person name="Grabherr M."/>
            <person name="Kleber M."/>
            <person name="Mauceli E."/>
            <person name="MacCallum I."/>
        </authorList>
    </citation>
    <scope>NUCLEOTIDE SEQUENCE [LARGE SCALE GENOMIC DNA]</scope>
    <source>
        <strain evidence="3">Tucson 14024-0371.13</strain>
    </source>
</reference>
<dbReference type="OMA" id="WTIHHEA"/>